<evidence type="ECO:0000313" key="1">
    <source>
        <dbReference type="EMBL" id="SDO91798.1"/>
    </source>
</evidence>
<name>A0A1H0NGU4_9PSEU</name>
<dbReference type="AlphaFoldDB" id="A0A1H0NGU4"/>
<keyword evidence="2" id="KW-1185">Reference proteome</keyword>
<organism evidence="1 2">
    <name type="scientific">Actinokineospora alba</name>
    <dbReference type="NCBI Taxonomy" id="504798"/>
    <lineage>
        <taxon>Bacteria</taxon>
        <taxon>Bacillati</taxon>
        <taxon>Actinomycetota</taxon>
        <taxon>Actinomycetes</taxon>
        <taxon>Pseudonocardiales</taxon>
        <taxon>Pseudonocardiaceae</taxon>
        <taxon>Actinokineospora</taxon>
    </lineage>
</organism>
<dbReference type="InterPro" id="IPR051209">
    <property type="entry name" value="FAD-bind_Monooxygenase_sf"/>
</dbReference>
<dbReference type="PANTHER" id="PTHR42877">
    <property type="entry name" value="L-ORNITHINE N(5)-MONOOXYGENASE-RELATED"/>
    <property type="match status" value="1"/>
</dbReference>
<dbReference type="PRINTS" id="PR00411">
    <property type="entry name" value="PNDRDTASEI"/>
</dbReference>
<proteinExistence type="predicted"/>
<dbReference type="OrthoDB" id="5168853at2"/>
<gene>
    <name evidence="1" type="ORF">SAMN05192558_105342</name>
</gene>
<dbReference type="RefSeq" id="WP_091375178.1">
    <property type="nucleotide sequence ID" value="NZ_FNDV01000002.1"/>
</dbReference>
<dbReference type="STRING" id="504798.SAMN05421871_102392"/>
<accession>A0A1H0NGU4</accession>
<protein>
    <submittedName>
        <fullName evidence="1">Predicted flavoprotein CzcO associated with the cation diffusion facilitator CzcD</fullName>
    </submittedName>
</protein>
<dbReference type="SUPFAM" id="SSF51905">
    <property type="entry name" value="FAD/NAD(P)-binding domain"/>
    <property type="match status" value="2"/>
</dbReference>
<dbReference type="Pfam" id="PF13738">
    <property type="entry name" value="Pyr_redox_3"/>
    <property type="match status" value="1"/>
</dbReference>
<evidence type="ECO:0000313" key="2">
    <source>
        <dbReference type="Proteomes" id="UP000199651"/>
    </source>
</evidence>
<dbReference type="PANTHER" id="PTHR42877:SF4">
    <property type="entry name" value="FAD_NAD(P)-BINDING DOMAIN-CONTAINING PROTEIN-RELATED"/>
    <property type="match status" value="1"/>
</dbReference>
<dbReference type="Proteomes" id="UP000199651">
    <property type="component" value="Unassembled WGS sequence"/>
</dbReference>
<dbReference type="Gene3D" id="3.50.50.60">
    <property type="entry name" value="FAD/NAD(P)-binding domain"/>
    <property type="match status" value="2"/>
</dbReference>
<dbReference type="EMBL" id="FNJB01000005">
    <property type="protein sequence ID" value="SDO91798.1"/>
    <property type="molecule type" value="Genomic_DNA"/>
</dbReference>
<reference evidence="2" key="1">
    <citation type="submission" date="2016-10" db="EMBL/GenBank/DDBJ databases">
        <authorList>
            <person name="Varghese N."/>
            <person name="Submissions S."/>
        </authorList>
    </citation>
    <scope>NUCLEOTIDE SEQUENCE [LARGE SCALE GENOMIC DNA]</scope>
    <source>
        <strain evidence="2">IBRC-M 10655</strain>
    </source>
</reference>
<dbReference type="InterPro" id="IPR036188">
    <property type="entry name" value="FAD/NAD-bd_sf"/>
</dbReference>
<sequence>MTQHVRVAIVGAGFGGLGAAIRLKQEGIDDFVVLERAQEVGGTWQINNYPGAQCDVPSLIYSYSFAPNPDWSRLYPLQAELKEYLHRCATDFAVLPHVRFSTEVTDASWDDDACRWRISTSTGDLTAQVLIGAIGPFSAPSIPDLPGLERFRGKVFHSQAWDHDHDLTGERVGVIGTGASAVQFIPRVQPLAGRLSVFQRTPIWVLPHPDRPVGALTRRLYRHLPRAQAAARKAWALTFEALVPGFIHEPRLQKPLEWLARALLTRQVKDPDLRARLTPSYAVGCKRPTFSNAYYPALTAPNTTVVTDGIVEVTEQGIVTADGTEHQLDTIIFGTGFRMTDHPGFDLIHGRDGTSVADQWRAGEMAAYLGTTIHNFPNLFLLLGPNSGVYTSAVITIEDQVRYIVDALREMRRCDLAGIEVTAEAEQSFVEWADRGLRRSVFLTGGCHSYYLSRSGRNFTHYPGFSAGFRARTAKIDLDDYTVRRAEPSIEEVRA</sequence>